<dbReference type="GO" id="GO:0003700">
    <property type="term" value="F:DNA-binding transcription factor activity"/>
    <property type="evidence" value="ECO:0007669"/>
    <property type="project" value="TreeGrafter"/>
</dbReference>
<evidence type="ECO:0000256" key="3">
    <source>
        <dbReference type="ARBA" id="ARBA00023163"/>
    </source>
</evidence>
<organism evidence="7">
    <name type="scientific">Kribbella sp. HUAS MG21</name>
    <dbReference type="NCBI Taxonomy" id="3160966"/>
    <lineage>
        <taxon>Bacteria</taxon>
        <taxon>Bacillati</taxon>
        <taxon>Actinomycetota</taxon>
        <taxon>Actinomycetes</taxon>
        <taxon>Propionibacteriales</taxon>
        <taxon>Kribbellaceae</taxon>
        <taxon>Kribbella</taxon>
    </lineage>
</organism>
<dbReference type="Pfam" id="PF00440">
    <property type="entry name" value="TetR_N"/>
    <property type="match status" value="1"/>
</dbReference>
<dbReference type="SUPFAM" id="SSF46689">
    <property type="entry name" value="Homeodomain-like"/>
    <property type="match status" value="2"/>
</dbReference>
<dbReference type="PROSITE" id="PS01081">
    <property type="entry name" value="HTH_TETR_1"/>
    <property type="match status" value="1"/>
</dbReference>
<evidence type="ECO:0000259" key="6">
    <source>
        <dbReference type="PROSITE" id="PS50977"/>
    </source>
</evidence>
<dbReference type="PANTHER" id="PTHR30055:SF234">
    <property type="entry name" value="HTH-TYPE TRANSCRIPTIONAL REGULATOR BETI"/>
    <property type="match status" value="1"/>
</dbReference>
<feature type="compositionally biased region" description="Low complexity" evidence="5">
    <location>
        <begin position="301"/>
        <end position="313"/>
    </location>
</feature>
<keyword evidence="2 4" id="KW-0238">DNA-binding</keyword>
<evidence type="ECO:0000313" key="7">
    <source>
        <dbReference type="EMBL" id="XBV21945.1"/>
    </source>
</evidence>
<dbReference type="GO" id="GO:0000976">
    <property type="term" value="F:transcription cis-regulatory region binding"/>
    <property type="evidence" value="ECO:0007669"/>
    <property type="project" value="TreeGrafter"/>
</dbReference>
<evidence type="ECO:0000256" key="2">
    <source>
        <dbReference type="ARBA" id="ARBA00023125"/>
    </source>
</evidence>
<sequence>MSGTPDRILAAARTLFVERGYRATSMQAIADEVGITKAALYYHFAAKDDILRRLTLPLLDELERTLADAEKAGDPETVRWTAIEGYVDVYLKHRQTLVMLIRDMTLLVEAPVASRFVAAIALANDLVAGPTPTLEARVRASQVVAALGDPIALFRDLPPTHLKHLILTGAQALLQAAPPPAGSLYDATLGRAPHKASRGPTSAVGLGKPDLDSSEAADSRGAGATAHGETSRGEASDDGPPASGGATYDATPPEPTYHAGSGGSAYDVPSGRRAHGLGAAYGVAVGEAGSRATGRGDGEAAGRASSGEGSRGLPRGRGGGRPAVLGEVGVARARELYAAGRPVAEIAADLGVSRATVYRCLKN</sequence>
<dbReference type="PRINTS" id="PR00455">
    <property type="entry name" value="HTHTETR"/>
</dbReference>
<accession>A0AAU7T5E5</accession>
<feature type="region of interest" description="Disordered" evidence="5">
    <location>
        <begin position="289"/>
        <end position="323"/>
    </location>
</feature>
<keyword evidence="1" id="KW-0805">Transcription regulation</keyword>
<proteinExistence type="predicted"/>
<dbReference type="AlphaFoldDB" id="A0AAU7T5E5"/>
<dbReference type="InterPro" id="IPR006120">
    <property type="entry name" value="Resolvase_HTH_dom"/>
</dbReference>
<name>A0AAU7T5E5_9ACTN</name>
<protein>
    <submittedName>
        <fullName evidence="7">TetR family transcriptional regulator</fullName>
    </submittedName>
</protein>
<dbReference type="InterPro" id="IPR050109">
    <property type="entry name" value="HTH-type_TetR-like_transc_reg"/>
</dbReference>
<dbReference type="RefSeq" id="WP_350274795.1">
    <property type="nucleotide sequence ID" value="NZ_CP158165.1"/>
</dbReference>
<dbReference type="InterPro" id="IPR001647">
    <property type="entry name" value="HTH_TetR"/>
</dbReference>
<dbReference type="InterPro" id="IPR009057">
    <property type="entry name" value="Homeodomain-like_sf"/>
</dbReference>
<dbReference type="Gene3D" id="1.10.357.10">
    <property type="entry name" value="Tetracycline Repressor, domain 2"/>
    <property type="match status" value="1"/>
</dbReference>
<feature type="region of interest" description="Disordered" evidence="5">
    <location>
        <begin position="185"/>
        <end position="268"/>
    </location>
</feature>
<gene>
    <name evidence="7" type="ORF">ABN611_25690</name>
</gene>
<dbReference type="CDD" id="cd00569">
    <property type="entry name" value="HTH_Hin_like"/>
    <property type="match status" value="1"/>
</dbReference>
<dbReference type="Gene3D" id="1.10.10.60">
    <property type="entry name" value="Homeodomain-like"/>
    <property type="match status" value="1"/>
</dbReference>
<evidence type="ECO:0000256" key="4">
    <source>
        <dbReference type="PROSITE-ProRule" id="PRU00335"/>
    </source>
</evidence>
<evidence type="ECO:0000256" key="1">
    <source>
        <dbReference type="ARBA" id="ARBA00023015"/>
    </source>
</evidence>
<feature type="DNA-binding region" description="H-T-H motif" evidence="4">
    <location>
        <begin position="25"/>
        <end position="44"/>
    </location>
</feature>
<reference evidence="7" key="1">
    <citation type="submission" date="2024-06" db="EMBL/GenBank/DDBJ databases">
        <title>Kribbella sp. strain HUAS MG21 genome sequences.</title>
        <authorList>
            <person name="Mo P."/>
        </authorList>
    </citation>
    <scope>NUCLEOTIDE SEQUENCE</scope>
    <source>
        <strain evidence="7">HUAS MG21</strain>
    </source>
</reference>
<dbReference type="PANTHER" id="PTHR30055">
    <property type="entry name" value="HTH-TYPE TRANSCRIPTIONAL REGULATOR RUTR"/>
    <property type="match status" value="1"/>
</dbReference>
<feature type="domain" description="HTH tetR-type" evidence="6">
    <location>
        <begin position="2"/>
        <end position="62"/>
    </location>
</feature>
<dbReference type="InterPro" id="IPR023772">
    <property type="entry name" value="DNA-bd_HTH_TetR-type_CS"/>
</dbReference>
<evidence type="ECO:0000256" key="5">
    <source>
        <dbReference type="SAM" id="MobiDB-lite"/>
    </source>
</evidence>
<dbReference type="EMBL" id="CP158165">
    <property type="protein sequence ID" value="XBV21945.1"/>
    <property type="molecule type" value="Genomic_DNA"/>
</dbReference>
<dbReference type="PROSITE" id="PS50977">
    <property type="entry name" value="HTH_TETR_2"/>
    <property type="match status" value="1"/>
</dbReference>
<dbReference type="Pfam" id="PF02796">
    <property type="entry name" value="HTH_7"/>
    <property type="match status" value="1"/>
</dbReference>
<dbReference type="GO" id="GO:0000150">
    <property type="term" value="F:DNA strand exchange activity"/>
    <property type="evidence" value="ECO:0007669"/>
    <property type="project" value="InterPro"/>
</dbReference>
<keyword evidence="3" id="KW-0804">Transcription</keyword>